<dbReference type="PROSITE" id="PS51257">
    <property type="entry name" value="PROKAR_LIPOPROTEIN"/>
    <property type="match status" value="1"/>
</dbReference>
<protein>
    <recommendedName>
        <fullName evidence="5">Lipoprotein</fullName>
    </recommendedName>
</protein>
<dbReference type="EMBL" id="CP046123">
    <property type="protein sequence ID" value="QGN29300.1"/>
    <property type="molecule type" value="Genomic_DNA"/>
</dbReference>
<feature type="region of interest" description="Disordered" evidence="1">
    <location>
        <begin position="49"/>
        <end position="84"/>
    </location>
</feature>
<name>A0ABD6YYS2_ENTCA</name>
<dbReference type="Proteomes" id="UP000422837">
    <property type="component" value="Chromosome"/>
</dbReference>
<evidence type="ECO:0008006" key="5">
    <source>
        <dbReference type="Google" id="ProtNLM"/>
    </source>
</evidence>
<feature type="signal peptide" evidence="2">
    <location>
        <begin position="1"/>
        <end position="29"/>
    </location>
</feature>
<sequence>MNKREVFFMKKSQTAIILFVALLSGCGVAANDPQTNNDNVPINNQINTAQTQTQSSQSGDETQNNHDQTDQTKAQQVTQTDAERANEELAQADETGTLILIDGDRFEMELTNISQGTGEDGEVFDMAIASEERLSFTITSETEIKVILYDAQSHNSRIVEGSRADLQLERSVSLYGQRVGDTFIATKVLVLQIN</sequence>
<dbReference type="AlphaFoldDB" id="A0ABD6YYS2"/>
<feature type="compositionally biased region" description="Polar residues" evidence="1">
    <location>
        <begin position="71"/>
        <end position="80"/>
    </location>
</feature>
<evidence type="ECO:0000313" key="3">
    <source>
        <dbReference type="EMBL" id="QGN29300.1"/>
    </source>
</evidence>
<gene>
    <name evidence="3" type="ORF">GFU50_07190</name>
</gene>
<proteinExistence type="predicted"/>
<accession>A0ABD6YYS2</accession>
<evidence type="ECO:0000256" key="1">
    <source>
        <dbReference type="SAM" id="MobiDB-lite"/>
    </source>
</evidence>
<keyword evidence="2" id="KW-0732">Signal</keyword>
<evidence type="ECO:0000256" key="2">
    <source>
        <dbReference type="SAM" id="SignalP"/>
    </source>
</evidence>
<reference evidence="3 4" key="1">
    <citation type="submission" date="2019-11" db="EMBL/GenBank/DDBJ databases">
        <title>Detection and genome characteristic of a blood enterococcus casselifavus isolate from Zhengzhou,china.</title>
        <authorList>
            <person name="Wen P."/>
        </authorList>
    </citation>
    <scope>NUCLEOTIDE SEQUENCE [LARGE SCALE GENOMIC DNA]</scope>
    <source>
        <strain evidence="3 4">EC291</strain>
    </source>
</reference>
<feature type="chain" id="PRO_5044859739" description="Lipoprotein" evidence="2">
    <location>
        <begin position="30"/>
        <end position="194"/>
    </location>
</feature>
<feature type="compositionally biased region" description="Low complexity" evidence="1">
    <location>
        <begin position="49"/>
        <end position="58"/>
    </location>
</feature>
<organism evidence="3 4">
    <name type="scientific">Enterococcus casseliflavus</name>
    <name type="common">Enterococcus flavescens</name>
    <dbReference type="NCBI Taxonomy" id="37734"/>
    <lineage>
        <taxon>Bacteria</taxon>
        <taxon>Bacillati</taxon>
        <taxon>Bacillota</taxon>
        <taxon>Bacilli</taxon>
        <taxon>Lactobacillales</taxon>
        <taxon>Enterococcaceae</taxon>
        <taxon>Enterococcus</taxon>
    </lineage>
</organism>
<evidence type="ECO:0000313" key="4">
    <source>
        <dbReference type="Proteomes" id="UP000422837"/>
    </source>
</evidence>